<feature type="non-terminal residue" evidence="2">
    <location>
        <position position="1"/>
    </location>
</feature>
<evidence type="ECO:0000259" key="1">
    <source>
        <dbReference type="Pfam" id="PF18701"/>
    </source>
</evidence>
<name>A0A026WM90_OOCBI</name>
<accession>A0A026WM90</accession>
<dbReference type="Proteomes" id="UP000053097">
    <property type="component" value="Unassembled WGS sequence"/>
</dbReference>
<feature type="domain" description="DUF5641" evidence="1">
    <location>
        <begin position="1"/>
        <end position="89"/>
    </location>
</feature>
<keyword evidence="3" id="KW-1185">Reference proteome</keyword>
<organism evidence="2 3">
    <name type="scientific">Ooceraea biroi</name>
    <name type="common">Clonal raider ant</name>
    <name type="synonym">Cerapachys biroi</name>
    <dbReference type="NCBI Taxonomy" id="2015173"/>
    <lineage>
        <taxon>Eukaryota</taxon>
        <taxon>Metazoa</taxon>
        <taxon>Ecdysozoa</taxon>
        <taxon>Arthropoda</taxon>
        <taxon>Hexapoda</taxon>
        <taxon>Insecta</taxon>
        <taxon>Pterygota</taxon>
        <taxon>Neoptera</taxon>
        <taxon>Endopterygota</taxon>
        <taxon>Hymenoptera</taxon>
        <taxon>Apocrita</taxon>
        <taxon>Aculeata</taxon>
        <taxon>Formicoidea</taxon>
        <taxon>Formicidae</taxon>
        <taxon>Dorylinae</taxon>
        <taxon>Ooceraea</taxon>
    </lineage>
</organism>
<reference evidence="2 3" key="1">
    <citation type="journal article" date="2014" name="Curr. Biol.">
        <title>The genome of the clonal raider ant Cerapachys biroi.</title>
        <authorList>
            <person name="Oxley P.R."/>
            <person name="Ji L."/>
            <person name="Fetter-Pruneda I."/>
            <person name="McKenzie S.K."/>
            <person name="Li C."/>
            <person name="Hu H."/>
            <person name="Zhang G."/>
            <person name="Kronauer D.J."/>
        </authorList>
    </citation>
    <scope>NUCLEOTIDE SEQUENCE [LARGE SCALE GENOMIC DNA]</scope>
</reference>
<proteinExistence type="predicted"/>
<protein>
    <recommendedName>
        <fullName evidence="1">DUF5641 domain-containing protein</fullName>
    </recommendedName>
</protein>
<dbReference type="OrthoDB" id="5984724at2759"/>
<evidence type="ECO:0000313" key="3">
    <source>
        <dbReference type="Proteomes" id="UP000053097"/>
    </source>
</evidence>
<gene>
    <name evidence="2" type="ORF">X777_03220</name>
</gene>
<dbReference type="Pfam" id="PF18701">
    <property type="entry name" value="DUF5641"/>
    <property type="match status" value="1"/>
</dbReference>
<dbReference type="InterPro" id="IPR040676">
    <property type="entry name" value="DUF5641"/>
</dbReference>
<dbReference type="OMA" id="WHREYLG"/>
<dbReference type="AlphaFoldDB" id="A0A026WM90"/>
<evidence type="ECO:0000313" key="2">
    <source>
        <dbReference type="EMBL" id="EZA56781.1"/>
    </source>
</evidence>
<dbReference type="EMBL" id="KK107157">
    <property type="protein sequence ID" value="EZA56781.1"/>
    <property type="molecule type" value="Genomic_DNA"/>
</dbReference>
<dbReference type="STRING" id="2015173.A0A026WM90"/>
<sequence length="100" mass="11951">LQKVRQRLWQRWQLEYLQEMQTRYKWKDPGKKVELNAMVILMEDNTSPLKWPMGRIIHTYPGPDGEVKVVLVKTQTGTFKRAVKRLCPLPIDNLIKEKYL</sequence>
<dbReference type="PANTHER" id="PTHR47331">
    <property type="entry name" value="PHD-TYPE DOMAIN-CONTAINING PROTEIN"/>
    <property type="match status" value="1"/>
</dbReference>